<dbReference type="Proteomes" id="UP001149090">
    <property type="component" value="Unassembled WGS sequence"/>
</dbReference>
<evidence type="ECO:0000256" key="1">
    <source>
        <dbReference type="SAM" id="MobiDB-lite"/>
    </source>
</evidence>
<reference evidence="2" key="1">
    <citation type="submission" date="2022-10" db="EMBL/GenBank/DDBJ databases">
        <title>Novel sulphate-reducing endosymbionts in the free-living metamonad Anaeramoeba.</title>
        <authorList>
            <person name="Jerlstrom-Hultqvist J."/>
            <person name="Cepicka I."/>
            <person name="Gallot-Lavallee L."/>
            <person name="Salas-Leiva D."/>
            <person name="Curtis B.A."/>
            <person name="Zahonova K."/>
            <person name="Pipaliya S."/>
            <person name="Dacks J."/>
            <person name="Roger A.J."/>
        </authorList>
    </citation>
    <scope>NUCLEOTIDE SEQUENCE</scope>
    <source>
        <strain evidence="2">BMAN</strain>
    </source>
</reference>
<dbReference type="EMBL" id="JAPDFW010000136">
    <property type="protein sequence ID" value="KAJ5066728.1"/>
    <property type="molecule type" value="Genomic_DNA"/>
</dbReference>
<protein>
    <submittedName>
        <fullName evidence="2">Factor cwc22-like protein</fullName>
    </submittedName>
</protein>
<name>A0A9Q0L803_ANAIG</name>
<keyword evidence="3" id="KW-1185">Reference proteome</keyword>
<dbReference type="AlphaFoldDB" id="A0A9Q0L803"/>
<proteinExistence type="predicted"/>
<comment type="caution">
    <text evidence="2">The sequence shown here is derived from an EMBL/GenBank/DDBJ whole genome shotgun (WGS) entry which is preliminary data.</text>
</comment>
<organism evidence="2 3">
    <name type="scientific">Anaeramoeba ignava</name>
    <name type="common">Anaerobic marine amoeba</name>
    <dbReference type="NCBI Taxonomy" id="1746090"/>
    <lineage>
        <taxon>Eukaryota</taxon>
        <taxon>Metamonada</taxon>
        <taxon>Anaeramoebidae</taxon>
        <taxon>Anaeramoeba</taxon>
    </lineage>
</organism>
<gene>
    <name evidence="2" type="ORF">M0811_03072</name>
</gene>
<evidence type="ECO:0000313" key="2">
    <source>
        <dbReference type="EMBL" id="KAJ5066728.1"/>
    </source>
</evidence>
<sequence length="98" mass="11525">MEINKELDEIANDWIEKMQKEIENKQESKKINENFQQNFSSSKFSQTKPRPPRLGLGASFLPHSQAIKLIGTRDKLRKQIQSKNENENKNENKNKLKK</sequence>
<accession>A0A9Q0L803</accession>
<dbReference type="OrthoDB" id="5393235at2759"/>
<feature type="region of interest" description="Disordered" evidence="1">
    <location>
        <begin position="33"/>
        <end position="60"/>
    </location>
</feature>
<evidence type="ECO:0000313" key="3">
    <source>
        <dbReference type="Proteomes" id="UP001149090"/>
    </source>
</evidence>
<feature type="compositionally biased region" description="Low complexity" evidence="1">
    <location>
        <begin position="33"/>
        <end position="46"/>
    </location>
</feature>